<organism evidence="2 3">
    <name type="scientific">Piscinibacter koreensis</name>
    <dbReference type="NCBI Taxonomy" id="2742824"/>
    <lineage>
        <taxon>Bacteria</taxon>
        <taxon>Pseudomonadati</taxon>
        <taxon>Pseudomonadota</taxon>
        <taxon>Betaproteobacteria</taxon>
        <taxon>Burkholderiales</taxon>
        <taxon>Sphaerotilaceae</taxon>
        <taxon>Piscinibacter</taxon>
    </lineage>
</organism>
<dbReference type="EMBL" id="JABWMJ010000003">
    <property type="protein sequence ID" value="NUZ05834.1"/>
    <property type="molecule type" value="Genomic_DNA"/>
</dbReference>
<protein>
    <submittedName>
        <fullName evidence="2">Uncharacterized protein</fullName>
    </submittedName>
</protein>
<dbReference type="RefSeq" id="WP_176068148.1">
    <property type="nucleotide sequence ID" value="NZ_JABWMJ010000003.1"/>
</dbReference>
<feature type="region of interest" description="Disordered" evidence="1">
    <location>
        <begin position="100"/>
        <end position="120"/>
    </location>
</feature>
<evidence type="ECO:0000313" key="3">
    <source>
        <dbReference type="Proteomes" id="UP000529637"/>
    </source>
</evidence>
<keyword evidence="3" id="KW-1185">Reference proteome</keyword>
<dbReference type="Proteomes" id="UP000529637">
    <property type="component" value="Unassembled WGS sequence"/>
</dbReference>
<comment type="caution">
    <text evidence="2">The sequence shown here is derived from an EMBL/GenBank/DDBJ whole genome shotgun (WGS) entry which is preliminary data.</text>
</comment>
<reference evidence="2 3" key="1">
    <citation type="submission" date="2020-06" db="EMBL/GenBank/DDBJ databases">
        <title>Schlegella sp. ID0723 isolated from air conditioner.</title>
        <authorList>
            <person name="Kim D.Y."/>
            <person name="Kim D.-U."/>
        </authorList>
    </citation>
    <scope>NUCLEOTIDE SEQUENCE [LARGE SCALE GENOMIC DNA]</scope>
    <source>
        <strain evidence="2 3">ID0723</strain>
    </source>
</reference>
<gene>
    <name evidence="2" type="ORF">HQN59_08660</name>
</gene>
<evidence type="ECO:0000256" key="1">
    <source>
        <dbReference type="SAM" id="MobiDB-lite"/>
    </source>
</evidence>
<proteinExistence type="predicted"/>
<sequence length="120" mass="12779">MQVLIRLLRRRGVPIAPPVLEATLWTEGTLCTSRQHGARCLGIKALSAHPDAAPMALLFAPAVVRVDGETLVLRGIERVEDASGVVAGVVQEWAVRSRPSLGPLGRLSPQAHAVRPDLPA</sequence>
<evidence type="ECO:0000313" key="2">
    <source>
        <dbReference type="EMBL" id="NUZ05834.1"/>
    </source>
</evidence>
<dbReference type="AlphaFoldDB" id="A0A7Y6NMK0"/>
<name>A0A7Y6NMK0_9BURK</name>
<accession>A0A7Y6NMK0</accession>